<proteinExistence type="predicted"/>
<feature type="compositionally biased region" description="Basic and acidic residues" evidence="1">
    <location>
        <begin position="168"/>
        <end position="194"/>
    </location>
</feature>
<feature type="compositionally biased region" description="Basic and acidic residues" evidence="1">
    <location>
        <begin position="375"/>
        <end position="403"/>
    </location>
</feature>
<feature type="compositionally biased region" description="Basic residues" evidence="1">
    <location>
        <begin position="468"/>
        <end position="485"/>
    </location>
</feature>
<feature type="region of interest" description="Disordered" evidence="1">
    <location>
        <begin position="104"/>
        <end position="525"/>
    </location>
</feature>
<accession>A0A7D4CQ52</accession>
<sequence>MAYSGGDYDMIIISNGQAGRETAEEAARMGKSALLIKLNPGSIASVMCSSTSVHESPHGQPMGELKAQLVQPVKDPEHEHQEIQITPISTESQHSVYILQGTHFESPPTEWDTPEVQETPDTENSETELDHESSAPPSKEQISYREPFAQQRPSTMAKPVQTEDYSASDDRVNGEQRHPRGLMDKRGQEDRIAADHNGSAQEEAHSPSSAHPLLREREMRNRRKMTQRQQLPPVKSRMTKESPLPPKDESQESLSQLPFREREIEQRRKLTRGKRMAFPPSQSPSQPSLDEARHQENTTAPEPEPEIHQEPSKKVVFPFQRKSDSSKPMDHRMQGRRPGRRRQQEALRPTSEPEGIIDAKNSDRTSKDTGSALWEAKKDSHYAEKEEHTQQHHSREWDVKENDSELTYEPFQHHQPPIDQKSEDIQPDQPSKATAKREVPEEDHHESLTPRQHQREPEPAQTREKTSPKKPQRRFIGKLVKRAKPVKPQMLETQEAPQEAQEKMQPFNQQPKSVPREPSPFSEQEAARHVLRNSMTSDTFKRDTFDVEDTFGQSYEDFMGPFGSYAYSPEKEQLERRKLALRGLHNLINNLG</sequence>
<protein>
    <recommendedName>
        <fullName evidence="4">MnmG N-terminal domain-containing protein</fullName>
    </recommendedName>
</protein>
<evidence type="ECO:0008006" key="4">
    <source>
        <dbReference type="Google" id="ProtNLM"/>
    </source>
</evidence>
<dbReference type="AlphaFoldDB" id="A0A7D4CQ52"/>
<reference evidence="2 3" key="1">
    <citation type="submission" date="2020-01" db="EMBL/GenBank/DDBJ databases">
        <authorList>
            <person name="Gulvik C.A."/>
            <person name="Batra D.G."/>
        </authorList>
    </citation>
    <scope>NUCLEOTIDE SEQUENCE [LARGE SCALE GENOMIC DNA]</scope>
    <source>
        <strain evidence="2 3">W9323</strain>
    </source>
</reference>
<organism evidence="2 3">
    <name type="scientific">Kroppenstedtia pulmonis</name>
    <dbReference type="NCBI Taxonomy" id="1380685"/>
    <lineage>
        <taxon>Bacteria</taxon>
        <taxon>Bacillati</taxon>
        <taxon>Bacillota</taxon>
        <taxon>Bacilli</taxon>
        <taxon>Bacillales</taxon>
        <taxon>Thermoactinomycetaceae</taxon>
        <taxon>Kroppenstedtia</taxon>
    </lineage>
</organism>
<gene>
    <name evidence="2" type="ORF">GXN76_16040</name>
</gene>
<dbReference type="EMBL" id="CP048104">
    <property type="protein sequence ID" value="QKG85818.1"/>
    <property type="molecule type" value="Genomic_DNA"/>
</dbReference>
<dbReference type="Proteomes" id="UP000503088">
    <property type="component" value="Chromosome"/>
</dbReference>
<feature type="compositionally biased region" description="Basic and acidic residues" evidence="1">
    <location>
        <begin position="321"/>
        <end position="333"/>
    </location>
</feature>
<name>A0A7D4CQ52_9BACL</name>
<dbReference type="Gene3D" id="3.50.50.60">
    <property type="entry name" value="FAD/NAD(P)-binding domain"/>
    <property type="match status" value="1"/>
</dbReference>
<evidence type="ECO:0000256" key="1">
    <source>
        <dbReference type="SAM" id="MobiDB-lite"/>
    </source>
</evidence>
<evidence type="ECO:0000313" key="3">
    <source>
        <dbReference type="Proteomes" id="UP000503088"/>
    </source>
</evidence>
<feature type="compositionally biased region" description="Basic and acidic residues" evidence="1">
    <location>
        <begin position="435"/>
        <end position="467"/>
    </location>
</feature>
<dbReference type="KEGG" id="kpul:GXN76_16040"/>
<evidence type="ECO:0000313" key="2">
    <source>
        <dbReference type="EMBL" id="QKG85818.1"/>
    </source>
</evidence>
<feature type="compositionally biased region" description="Low complexity" evidence="1">
    <location>
        <begin position="279"/>
        <end position="288"/>
    </location>
</feature>
<dbReference type="InterPro" id="IPR036188">
    <property type="entry name" value="FAD/NAD-bd_sf"/>
</dbReference>
<dbReference type="RefSeq" id="WP_173224971.1">
    <property type="nucleotide sequence ID" value="NZ_CP048104.1"/>
</dbReference>
<feature type="compositionally biased region" description="Basic and acidic residues" evidence="1">
    <location>
        <begin position="259"/>
        <end position="268"/>
    </location>
</feature>
<feature type="compositionally biased region" description="Acidic residues" evidence="1">
    <location>
        <begin position="112"/>
        <end position="127"/>
    </location>
</feature>
<keyword evidence="3" id="KW-1185">Reference proteome</keyword>